<evidence type="ECO:0000313" key="2">
    <source>
        <dbReference type="EMBL" id="GBP53203.1"/>
    </source>
</evidence>
<feature type="region of interest" description="Disordered" evidence="1">
    <location>
        <begin position="45"/>
        <end position="81"/>
    </location>
</feature>
<name>A0A4C1WQD0_EUMVA</name>
<accession>A0A4C1WQD0</accession>
<sequence length="154" mass="17133">MQLQILFCLDRCPRDRGAGAAGGRDTRRRPRQFFRRALITSRPGGLINHVPEEQKAAKGGPPVDSRHAPATRRPPPAPVVRPGATGISIFSIYREIRSRERNENVDQISRYVEMLRAAAAPRPPGPGARGAPAPERRAFAILSRAQSCRWRIRL</sequence>
<dbReference type="Proteomes" id="UP000299102">
    <property type="component" value="Unassembled WGS sequence"/>
</dbReference>
<dbReference type="EMBL" id="BGZK01000618">
    <property type="protein sequence ID" value="GBP53203.1"/>
    <property type="molecule type" value="Genomic_DNA"/>
</dbReference>
<gene>
    <name evidence="2" type="ORF">EVAR_8980_1</name>
</gene>
<evidence type="ECO:0000256" key="1">
    <source>
        <dbReference type="SAM" id="MobiDB-lite"/>
    </source>
</evidence>
<proteinExistence type="predicted"/>
<dbReference type="AlphaFoldDB" id="A0A4C1WQD0"/>
<evidence type="ECO:0000313" key="3">
    <source>
        <dbReference type="Proteomes" id="UP000299102"/>
    </source>
</evidence>
<keyword evidence="3" id="KW-1185">Reference proteome</keyword>
<protein>
    <submittedName>
        <fullName evidence="2">Uncharacterized protein</fullName>
    </submittedName>
</protein>
<reference evidence="2 3" key="1">
    <citation type="journal article" date="2019" name="Commun. Biol.">
        <title>The bagworm genome reveals a unique fibroin gene that provides high tensile strength.</title>
        <authorList>
            <person name="Kono N."/>
            <person name="Nakamura H."/>
            <person name="Ohtoshi R."/>
            <person name="Tomita M."/>
            <person name="Numata K."/>
            <person name="Arakawa K."/>
        </authorList>
    </citation>
    <scope>NUCLEOTIDE SEQUENCE [LARGE SCALE GENOMIC DNA]</scope>
</reference>
<organism evidence="2 3">
    <name type="scientific">Eumeta variegata</name>
    <name type="common">Bagworm moth</name>
    <name type="synonym">Eumeta japonica</name>
    <dbReference type="NCBI Taxonomy" id="151549"/>
    <lineage>
        <taxon>Eukaryota</taxon>
        <taxon>Metazoa</taxon>
        <taxon>Ecdysozoa</taxon>
        <taxon>Arthropoda</taxon>
        <taxon>Hexapoda</taxon>
        <taxon>Insecta</taxon>
        <taxon>Pterygota</taxon>
        <taxon>Neoptera</taxon>
        <taxon>Endopterygota</taxon>
        <taxon>Lepidoptera</taxon>
        <taxon>Glossata</taxon>
        <taxon>Ditrysia</taxon>
        <taxon>Tineoidea</taxon>
        <taxon>Psychidae</taxon>
        <taxon>Oiketicinae</taxon>
        <taxon>Eumeta</taxon>
    </lineage>
</organism>
<comment type="caution">
    <text evidence="2">The sequence shown here is derived from an EMBL/GenBank/DDBJ whole genome shotgun (WGS) entry which is preliminary data.</text>
</comment>